<dbReference type="PANTHER" id="PTHR22953:SF153">
    <property type="entry name" value="PURPLE ACID PHOSPHATASE"/>
    <property type="match status" value="1"/>
</dbReference>
<name>F0SQ14_RUBBR</name>
<dbReference type="InterPro" id="IPR008963">
    <property type="entry name" value="Purple_acid_Pase-like_N"/>
</dbReference>
<feature type="domain" description="Calcineurin-like phosphoesterase" evidence="2">
    <location>
        <begin position="201"/>
        <end position="380"/>
    </location>
</feature>
<proteinExistence type="predicted"/>
<evidence type="ECO:0000259" key="3">
    <source>
        <dbReference type="Pfam" id="PF16656"/>
    </source>
</evidence>
<keyword evidence="5" id="KW-1185">Reference proteome</keyword>
<evidence type="ECO:0000313" key="5">
    <source>
        <dbReference type="Proteomes" id="UP000006860"/>
    </source>
</evidence>
<dbReference type="InterPro" id="IPR004843">
    <property type="entry name" value="Calcineurin-like_PHP"/>
</dbReference>
<dbReference type="EMBL" id="CP002546">
    <property type="protein sequence ID" value="ADY61191.1"/>
    <property type="molecule type" value="Genomic_DNA"/>
</dbReference>
<dbReference type="Pfam" id="PF16656">
    <property type="entry name" value="Pur_ac_phosph_N"/>
    <property type="match status" value="1"/>
</dbReference>
<organism evidence="4 5">
    <name type="scientific">Rubinisphaera brasiliensis (strain ATCC 49424 / DSM 5305 / JCM 21570 / IAM 15109 / NBRC 103401 / IFAM 1448)</name>
    <name type="common">Planctomyces brasiliensis</name>
    <dbReference type="NCBI Taxonomy" id="756272"/>
    <lineage>
        <taxon>Bacteria</taxon>
        <taxon>Pseudomonadati</taxon>
        <taxon>Planctomycetota</taxon>
        <taxon>Planctomycetia</taxon>
        <taxon>Planctomycetales</taxon>
        <taxon>Planctomycetaceae</taxon>
        <taxon>Rubinisphaera</taxon>
    </lineage>
</organism>
<dbReference type="Pfam" id="PF00149">
    <property type="entry name" value="Metallophos"/>
    <property type="match status" value="1"/>
</dbReference>
<evidence type="ECO:0000259" key="2">
    <source>
        <dbReference type="Pfam" id="PF00149"/>
    </source>
</evidence>
<feature type="domain" description="Purple acid phosphatase N-terminal" evidence="3">
    <location>
        <begin position="59"/>
        <end position="173"/>
    </location>
</feature>
<evidence type="ECO:0000313" key="4">
    <source>
        <dbReference type="EMBL" id="ADY61191.1"/>
    </source>
</evidence>
<sequence length="484" mass="54268">MSGRTLQFQLTRCFVVTVTMLAGMSGKNAVGHDPVPAPHGKAYQAMFPEPTAVLATDVPDRILVSWANSPDRSFSVTWRSLESPDAVAEFAPATDGPEFTKNIQRVAADTAPLATNLGQVHMHAATFSGLEPNTLYVYRVGNRRTVSLPSGDAKGVEQHTQDYAWSEWIHVRTAAPFRGEVTPARFVYFGDAQNDLKSHWSRVVREAFRDAPEMTFMLHAGDLVNRGNRDEEWGQWFHAGDFLLSSIPQLAIPGNHEYDVDPAANMLSRVTRGRGLSTRWPLRFEFPQNGPEGSSENIFYVDVQGIRLIGLDSNIDPKSQAVWLEEVLKNNPNRWTIVTHHHPIHSTSRGRDNAGLRDAWQPLYDKYGVDLVLQGHDHSYGRTAPLERNETSGKQVVREQTGTVYVVSVSGPKQYSLKDYEEAEENPFESRGEDLQLYQVIDVTHDRISYQAKTATGRLYDQFEIIKADDGKKKFVSPEETATE</sequence>
<protein>
    <submittedName>
        <fullName evidence="4">Metallophosphoesterase</fullName>
    </submittedName>
</protein>
<reference evidence="5" key="1">
    <citation type="submission" date="2011-02" db="EMBL/GenBank/DDBJ databases">
        <title>The complete genome of Planctomyces brasiliensis DSM 5305.</title>
        <authorList>
            <person name="Lucas S."/>
            <person name="Copeland A."/>
            <person name="Lapidus A."/>
            <person name="Bruce D."/>
            <person name="Goodwin L."/>
            <person name="Pitluck S."/>
            <person name="Kyrpides N."/>
            <person name="Mavromatis K."/>
            <person name="Pagani I."/>
            <person name="Ivanova N."/>
            <person name="Ovchinnikova G."/>
            <person name="Lu M."/>
            <person name="Detter J.C."/>
            <person name="Han C."/>
            <person name="Land M."/>
            <person name="Hauser L."/>
            <person name="Markowitz V."/>
            <person name="Cheng J.-F."/>
            <person name="Hugenholtz P."/>
            <person name="Woyke T."/>
            <person name="Wu D."/>
            <person name="Tindall B."/>
            <person name="Pomrenke H.G."/>
            <person name="Brambilla E."/>
            <person name="Klenk H.-P."/>
            <person name="Eisen J.A."/>
        </authorList>
    </citation>
    <scope>NUCLEOTIDE SEQUENCE [LARGE SCALE GENOMIC DNA]</scope>
    <source>
        <strain evidence="5">ATCC 49424 / DSM 5305 / JCM 21570 / NBRC 103401 / IFAM 1448</strain>
    </source>
</reference>
<accession>F0SQ14</accession>
<dbReference type="KEGG" id="pbs:Plabr_3594"/>
<dbReference type="InterPro" id="IPR039331">
    <property type="entry name" value="PAPs-like"/>
</dbReference>
<dbReference type="SUPFAM" id="SSF49363">
    <property type="entry name" value="Purple acid phosphatase, N-terminal domain"/>
    <property type="match status" value="1"/>
</dbReference>
<evidence type="ECO:0000256" key="1">
    <source>
        <dbReference type="ARBA" id="ARBA00022729"/>
    </source>
</evidence>
<keyword evidence="1" id="KW-0732">Signal</keyword>
<dbReference type="InterPro" id="IPR029052">
    <property type="entry name" value="Metallo-depent_PP-like"/>
</dbReference>
<dbReference type="GO" id="GO:0003993">
    <property type="term" value="F:acid phosphatase activity"/>
    <property type="evidence" value="ECO:0007669"/>
    <property type="project" value="InterPro"/>
</dbReference>
<dbReference type="HOGENOM" id="CLU_035600_0_0_0"/>
<dbReference type="SUPFAM" id="SSF56300">
    <property type="entry name" value="Metallo-dependent phosphatases"/>
    <property type="match status" value="1"/>
</dbReference>
<dbReference type="Gene3D" id="2.60.40.380">
    <property type="entry name" value="Purple acid phosphatase-like, N-terminal"/>
    <property type="match status" value="1"/>
</dbReference>
<dbReference type="InterPro" id="IPR015914">
    <property type="entry name" value="PAPs_N"/>
</dbReference>
<dbReference type="eggNOG" id="COG1409">
    <property type="taxonomic scope" value="Bacteria"/>
</dbReference>
<dbReference type="PANTHER" id="PTHR22953">
    <property type="entry name" value="ACID PHOSPHATASE RELATED"/>
    <property type="match status" value="1"/>
</dbReference>
<dbReference type="RefSeq" id="WP_013629910.1">
    <property type="nucleotide sequence ID" value="NC_015174.1"/>
</dbReference>
<dbReference type="STRING" id="756272.Plabr_3594"/>
<gene>
    <name evidence="4" type="ordered locus">Plabr_3594</name>
</gene>
<dbReference type="Gene3D" id="3.60.21.10">
    <property type="match status" value="1"/>
</dbReference>
<dbReference type="AlphaFoldDB" id="F0SQ14"/>
<dbReference type="Proteomes" id="UP000006860">
    <property type="component" value="Chromosome"/>
</dbReference>
<dbReference type="GO" id="GO:0046872">
    <property type="term" value="F:metal ion binding"/>
    <property type="evidence" value="ECO:0007669"/>
    <property type="project" value="InterPro"/>
</dbReference>
<dbReference type="OrthoDB" id="9809781at2"/>